<sequence>MSDVFIPIKKNKLGQRFGFVFKLGSKVDASKKARWVKKEINGGVNVNDGVGWSGLKFYVAKEVTEKMKGCYVGQVSSPELVDVLKERLGLGGQVYSFKAVSNGGVNVSHEKSELVPLCNGHDARSEEVESWKYIIFQQMCHLEDGKLPCDASCIHNVDRSEVAPQYESFGAQQGDALGKGEEVLVQVLMGSVGELH</sequence>
<proteinExistence type="predicted"/>
<organism evidence="1 3">
    <name type="scientific">Psophocarpus tetragonolobus</name>
    <name type="common">Winged bean</name>
    <name type="synonym">Dolichos tetragonolobus</name>
    <dbReference type="NCBI Taxonomy" id="3891"/>
    <lineage>
        <taxon>Eukaryota</taxon>
        <taxon>Viridiplantae</taxon>
        <taxon>Streptophyta</taxon>
        <taxon>Embryophyta</taxon>
        <taxon>Tracheophyta</taxon>
        <taxon>Spermatophyta</taxon>
        <taxon>Magnoliopsida</taxon>
        <taxon>eudicotyledons</taxon>
        <taxon>Gunneridae</taxon>
        <taxon>Pentapetalae</taxon>
        <taxon>rosids</taxon>
        <taxon>fabids</taxon>
        <taxon>Fabales</taxon>
        <taxon>Fabaceae</taxon>
        <taxon>Papilionoideae</taxon>
        <taxon>50 kb inversion clade</taxon>
        <taxon>NPAAA clade</taxon>
        <taxon>indigoferoid/millettioid clade</taxon>
        <taxon>Phaseoleae</taxon>
        <taxon>Psophocarpus</taxon>
    </lineage>
</organism>
<dbReference type="AlphaFoldDB" id="A0AAN9SW20"/>
<dbReference type="EMBL" id="JAYMYS010000002">
    <property type="protein sequence ID" value="KAK7405750.1"/>
    <property type="molecule type" value="Genomic_DNA"/>
</dbReference>
<evidence type="ECO:0000313" key="2">
    <source>
        <dbReference type="EMBL" id="KAK7405750.1"/>
    </source>
</evidence>
<protein>
    <submittedName>
        <fullName evidence="1">Uncharacterized protein</fullName>
    </submittedName>
</protein>
<keyword evidence="3" id="KW-1185">Reference proteome</keyword>
<evidence type="ECO:0000313" key="3">
    <source>
        <dbReference type="Proteomes" id="UP001386955"/>
    </source>
</evidence>
<name>A0AAN9SW20_PSOTE</name>
<accession>A0AAN9SW20</accession>
<reference evidence="1 3" key="1">
    <citation type="submission" date="2024-01" db="EMBL/GenBank/DDBJ databases">
        <title>The genomes of 5 underutilized Papilionoideae crops provide insights into root nodulation and disease resistanc.</title>
        <authorList>
            <person name="Jiang F."/>
        </authorList>
    </citation>
    <scope>NUCLEOTIDE SEQUENCE [LARGE SCALE GENOMIC DNA]</scope>
    <source>
        <strain evidence="1">DUOXIRENSHENG_FW03</strain>
        <tissue evidence="1">Leaves</tissue>
    </source>
</reference>
<gene>
    <name evidence="1" type="ORF">VNO78_07349</name>
    <name evidence="2" type="ORF">VNO78_07359</name>
</gene>
<dbReference type="Proteomes" id="UP001386955">
    <property type="component" value="Unassembled WGS sequence"/>
</dbReference>
<dbReference type="EMBL" id="JAYMYS010000002">
    <property type="protein sequence ID" value="KAK7405740.1"/>
    <property type="molecule type" value="Genomic_DNA"/>
</dbReference>
<evidence type="ECO:0000313" key="1">
    <source>
        <dbReference type="EMBL" id="KAK7405740.1"/>
    </source>
</evidence>
<comment type="caution">
    <text evidence="1">The sequence shown here is derived from an EMBL/GenBank/DDBJ whole genome shotgun (WGS) entry which is preliminary data.</text>
</comment>